<protein>
    <submittedName>
        <fullName evidence="1">Uncharacterized protein</fullName>
    </submittedName>
</protein>
<accession>A0AAN7HID4</accession>
<organism evidence="1 2">
    <name type="scientific">Corynascus novoguineensis</name>
    <dbReference type="NCBI Taxonomy" id="1126955"/>
    <lineage>
        <taxon>Eukaryota</taxon>
        <taxon>Fungi</taxon>
        <taxon>Dikarya</taxon>
        <taxon>Ascomycota</taxon>
        <taxon>Pezizomycotina</taxon>
        <taxon>Sordariomycetes</taxon>
        <taxon>Sordariomycetidae</taxon>
        <taxon>Sordariales</taxon>
        <taxon>Chaetomiaceae</taxon>
        <taxon>Corynascus</taxon>
    </lineage>
</organism>
<keyword evidence="2" id="KW-1185">Reference proteome</keyword>
<dbReference type="AlphaFoldDB" id="A0AAN7HID4"/>
<name>A0AAN7HID4_9PEZI</name>
<dbReference type="InterPro" id="IPR043519">
    <property type="entry name" value="NT_sf"/>
</dbReference>
<gene>
    <name evidence="1" type="ORF">C7999DRAFT_44863</name>
</gene>
<dbReference type="SUPFAM" id="SSF81301">
    <property type="entry name" value="Nucleotidyltransferase"/>
    <property type="match status" value="1"/>
</dbReference>
<evidence type="ECO:0000313" key="1">
    <source>
        <dbReference type="EMBL" id="KAK4243305.1"/>
    </source>
</evidence>
<evidence type="ECO:0000313" key="2">
    <source>
        <dbReference type="Proteomes" id="UP001303647"/>
    </source>
</evidence>
<reference evidence="1" key="1">
    <citation type="journal article" date="2023" name="Mol. Phylogenet. Evol.">
        <title>Genome-scale phylogeny and comparative genomics of the fungal order Sordariales.</title>
        <authorList>
            <person name="Hensen N."/>
            <person name="Bonometti L."/>
            <person name="Westerberg I."/>
            <person name="Brannstrom I.O."/>
            <person name="Guillou S."/>
            <person name="Cros-Aarteil S."/>
            <person name="Calhoun S."/>
            <person name="Haridas S."/>
            <person name="Kuo A."/>
            <person name="Mondo S."/>
            <person name="Pangilinan J."/>
            <person name="Riley R."/>
            <person name="LaButti K."/>
            <person name="Andreopoulos B."/>
            <person name="Lipzen A."/>
            <person name="Chen C."/>
            <person name="Yan M."/>
            <person name="Daum C."/>
            <person name="Ng V."/>
            <person name="Clum A."/>
            <person name="Steindorff A."/>
            <person name="Ohm R.A."/>
            <person name="Martin F."/>
            <person name="Silar P."/>
            <person name="Natvig D.O."/>
            <person name="Lalanne C."/>
            <person name="Gautier V."/>
            <person name="Ament-Velasquez S.L."/>
            <person name="Kruys A."/>
            <person name="Hutchinson M.I."/>
            <person name="Powell A.J."/>
            <person name="Barry K."/>
            <person name="Miller A.N."/>
            <person name="Grigoriev I.V."/>
            <person name="Debuchy R."/>
            <person name="Gladieux P."/>
            <person name="Hiltunen Thoren M."/>
            <person name="Johannesson H."/>
        </authorList>
    </citation>
    <scope>NUCLEOTIDE SEQUENCE</scope>
    <source>
        <strain evidence="1">CBS 359.72</strain>
    </source>
</reference>
<dbReference type="EMBL" id="MU857836">
    <property type="protein sequence ID" value="KAK4243305.1"/>
    <property type="molecule type" value="Genomic_DNA"/>
</dbReference>
<reference evidence="1" key="2">
    <citation type="submission" date="2023-05" db="EMBL/GenBank/DDBJ databases">
        <authorList>
            <consortium name="Lawrence Berkeley National Laboratory"/>
            <person name="Steindorff A."/>
            <person name="Hensen N."/>
            <person name="Bonometti L."/>
            <person name="Westerberg I."/>
            <person name="Brannstrom I.O."/>
            <person name="Guillou S."/>
            <person name="Cros-Aarteil S."/>
            <person name="Calhoun S."/>
            <person name="Haridas S."/>
            <person name="Kuo A."/>
            <person name="Mondo S."/>
            <person name="Pangilinan J."/>
            <person name="Riley R."/>
            <person name="Labutti K."/>
            <person name="Andreopoulos B."/>
            <person name="Lipzen A."/>
            <person name="Chen C."/>
            <person name="Yanf M."/>
            <person name="Daum C."/>
            <person name="Ng V."/>
            <person name="Clum A."/>
            <person name="Ohm R."/>
            <person name="Martin F."/>
            <person name="Silar P."/>
            <person name="Natvig D."/>
            <person name="Lalanne C."/>
            <person name="Gautier V."/>
            <person name="Ament-Velasquez S.L."/>
            <person name="Kruys A."/>
            <person name="Hutchinson M.I."/>
            <person name="Powell A.J."/>
            <person name="Barry K."/>
            <person name="Miller A.N."/>
            <person name="Grigoriev I.V."/>
            <person name="Debuchy R."/>
            <person name="Gladieux P."/>
            <person name="Thoren M.H."/>
            <person name="Johannesson H."/>
        </authorList>
    </citation>
    <scope>NUCLEOTIDE SEQUENCE</scope>
    <source>
        <strain evidence="1">CBS 359.72</strain>
    </source>
</reference>
<sequence>MSRSRQVSPSDLAKQANAAFRDLIAHLRQTTPPGQKPVLPSPPQRDLYRCAMYLHGELSRAGVSYYFCGGFACINVGMTARTTSDIDIAVPNGNHGYGTLLNILSRPPFVQDVTGTLPPNSYYFYVESSGNFVEVDGIIAGFMAFPTLDQARVIQAGQFMQLNFLEPAGLLKLKLSSWANKTRRLGPKRQGDISDIVSIRDLLISNRAAIDLRRLTSDPANGLRDWVREFGDLKEWQKLDRSYRG</sequence>
<proteinExistence type="predicted"/>
<comment type="caution">
    <text evidence="1">The sequence shown here is derived from an EMBL/GenBank/DDBJ whole genome shotgun (WGS) entry which is preliminary data.</text>
</comment>
<dbReference type="Proteomes" id="UP001303647">
    <property type="component" value="Unassembled WGS sequence"/>
</dbReference>